<dbReference type="SUPFAM" id="SSF88946">
    <property type="entry name" value="Sigma2 domain of RNA polymerase sigma factors"/>
    <property type="match status" value="1"/>
</dbReference>
<dbReference type="InterPro" id="IPR007627">
    <property type="entry name" value="RNA_pol_sigma70_r2"/>
</dbReference>
<evidence type="ECO:0000313" key="3">
    <source>
        <dbReference type="Proteomes" id="UP001595969"/>
    </source>
</evidence>
<name>A0ABV9MXY5_9ENTE</name>
<evidence type="ECO:0000313" key="2">
    <source>
        <dbReference type="EMBL" id="MFC4719478.1"/>
    </source>
</evidence>
<dbReference type="Pfam" id="PF04542">
    <property type="entry name" value="Sigma70_r2"/>
    <property type="match status" value="1"/>
</dbReference>
<gene>
    <name evidence="2" type="ORF">ACFO5I_07000</name>
</gene>
<sequence>MQTTLILEAKSGNEESLMILYRQYHPLVYSLRRKYFLRDLDEQDWLQEGLIIFYGCIEAYEVQYGVSLGALFKRSFENRIRSLIRKECAYKRKSNAGAVSFEELVAEGIESNYEPPVYHDNPLQQLIVEEVFQESQQKLSPLEMKALLKYCLSPSFEIEEKEAISAYNRSRRKVVDYFKQVH</sequence>
<proteinExistence type="predicted"/>
<dbReference type="Gene3D" id="1.10.1740.10">
    <property type="match status" value="1"/>
</dbReference>
<protein>
    <submittedName>
        <fullName evidence="2">Sigma factor</fullName>
    </submittedName>
</protein>
<dbReference type="Proteomes" id="UP001595969">
    <property type="component" value="Unassembled WGS sequence"/>
</dbReference>
<reference evidence="3" key="1">
    <citation type="journal article" date="2019" name="Int. J. Syst. Evol. Microbiol.">
        <title>The Global Catalogue of Microorganisms (GCM) 10K type strain sequencing project: providing services to taxonomists for standard genome sequencing and annotation.</title>
        <authorList>
            <consortium name="The Broad Institute Genomics Platform"/>
            <consortium name="The Broad Institute Genome Sequencing Center for Infectious Disease"/>
            <person name="Wu L."/>
            <person name="Ma J."/>
        </authorList>
    </citation>
    <scope>NUCLEOTIDE SEQUENCE [LARGE SCALE GENOMIC DNA]</scope>
    <source>
        <strain evidence="3">CGMCC 1.19032</strain>
    </source>
</reference>
<dbReference type="EMBL" id="JBHSGS010000039">
    <property type="protein sequence ID" value="MFC4719478.1"/>
    <property type="molecule type" value="Genomic_DNA"/>
</dbReference>
<dbReference type="RefSeq" id="WP_204653854.1">
    <property type="nucleotide sequence ID" value="NZ_JAFBFD010000014.1"/>
</dbReference>
<evidence type="ECO:0000259" key="1">
    <source>
        <dbReference type="Pfam" id="PF04542"/>
    </source>
</evidence>
<feature type="domain" description="RNA polymerase sigma-70 region 2" evidence="1">
    <location>
        <begin position="20"/>
        <end position="87"/>
    </location>
</feature>
<organism evidence="2 3">
    <name type="scientific">Enterococcus lemanii</name>
    <dbReference type="NCBI Taxonomy" id="1159752"/>
    <lineage>
        <taxon>Bacteria</taxon>
        <taxon>Bacillati</taxon>
        <taxon>Bacillota</taxon>
        <taxon>Bacilli</taxon>
        <taxon>Lactobacillales</taxon>
        <taxon>Enterococcaceae</taxon>
        <taxon>Enterococcus</taxon>
    </lineage>
</organism>
<comment type="caution">
    <text evidence="2">The sequence shown here is derived from an EMBL/GenBank/DDBJ whole genome shotgun (WGS) entry which is preliminary data.</text>
</comment>
<keyword evidence="3" id="KW-1185">Reference proteome</keyword>
<dbReference type="InterPro" id="IPR013325">
    <property type="entry name" value="RNA_pol_sigma_r2"/>
</dbReference>
<accession>A0ABV9MXY5</accession>